<proteinExistence type="predicted"/>
<evidence type="ECO:0000313" key="2">
    <source>
        <dbReference type="EMBL" id="CAI9577113.1"/>
    </source>
</evidence>
<feature type="compositionally biased region" description="Basic and acidic residues" evidence="1">
    <location>
        <begin position="89"/>
        <end position="106"/>
    </location>
</feature>
<sequence>MDAAEWKSKARRKGRPRRTRMLEAAPRPQSPPDMKDIHGISEDFQDKAREVITTEDDQQNQQVTKDRHTGRSQDKPVSVIEVGEDEDDREKNLRHISDGRRWRPPKEATLSIITEEKEDSAESPRKESDWEFDEDGSPHSVGASGDDSSEDTIVKISLDNVQEASEPKDVDRTICRNGKKITFTCLDCGRSFLRPRSSSNRTTKSTRERRPSPAWLAAAPLAAQRSSESTSRSTLPKNSSPARSAASASPSRPI</sequence>
<feature type="region of interest" description="Disordered" evidence="1">
    <location>
        <begin position="51"/>
        <end position="169"/>
    </location>
</feature>
<evidence type="ECO:0008006" key="4">
    <source>
        <dbReference type="Google" id="ProtNLM"/>
    </source>
</evidence>
<feature type="compositionally biased region" description="Basic and acidic residues" evidence="1">
    <location>
        <begin position="64"/>
        <end position="74"/>
    </location>
</feature>
<feature type="compositionally biased region" description="Low complexity" evidence="1">
    <location>
        <begin position="212"/>
        <end position="227"/>
    </location>
</feature>
<feature type="compositionally biased region" description="Basic and acidic residues" evidence="1">
    <location>
        <begin position="120"/>
        <end position="129"/>
    </location>
</feature>
<gene>
    <name evidence="2" type="ORF">SPARVUS_LOCUS8632325</name>
</gene>
<organism evidence="2 3">
    <name type="scientific">Staurois parvus</name>
    <dbReference type="NCBI Taxonomy" id="386267"/>
    <lineage>
        <taxon>Eukaryota</taxon>
        <taxon>Metazoa</taxon>
        <taxon>Chordata</taxon>
        <taxon>Craniata</taxon>
        <taxon>Vertebrata</taxon>
        <taxon>Euteleostomi</taxon>
        <taxon>Amphibia</taxon>
        <taxon>Batrachia</taxon>
        <taxon>Anura</taxon>
        <taxon>Neobatrachia</taxon>
        <taxon>Ranoidea</taxon>
        <taxon>Ranidae</taxon>
        <taxon>Staurois</taxon>
    </lineage>
</organism>
<dbReference type="Proteomes" id="UP001162483">
    <property type="component" value="Unassembled WGS sequence"/>
</dbReference>
<evidence type="ECO:0000313" key="3">
    <source>
        <dbReference type="Proteomes" id="UP001162483"/>
    </source>
</evidence>
<feature type="region of interest" description="Disordered" evidence="1">
    <location>
        <begin position="1"/>
        <end position="38"/>
    </location>
</feature>
<dbReference type="EMBL" id="CATNWA010014892">
    <property type="protein sequence ID" value="CAI9577113.1"/>
    <property type="molecule type" value="Genomic_DNA"/>
</dbReference>
<keyword evidence="3" id="KW-1185">Reference proteome</keyword>
<evidence type="ECO:0000256" key="1">
    <source>
        <dbReference type="SAM" id="MobiDB-lite"/>
    </source>
</evidence>
<feature type="compositionally biased region" description="Polar residues" evidence="1">
    <location>
        <begin position="228"/>
        <end position="238"/>
    </location>
</feature>
<reference evidence="2" key="1">
    <citation type="submission" date="2023-05" db="EMBL/GenBank/DDBJ databases">
        <authorList>
            <person name="Stuckert A."/>
        </authorList>
    </citation>
    <scope>NUCLEOTIDE SEQUENCE</scope>
</reference>
<protein>
    <recommendedName>
        <fullName evidence="4">C2H2-type domain-containing protein</fullName>
    </recommendedName>
</protein>
<feature type="compositionally biased region" description="Low complexity" evidence="1">
    <location>
        <begin position="239"/>
        <end position="254"/>
    </location>
</feature>
<feature type="compositionally biased region" description="Low complexity" evidence="1">
    <location>
        <begin position="194"/>
        <end position="203"/>
    </location>
</feature>
<name>A0ABN9E0Q6_9NEOB</name>
<feature type="region of interest" description="Disordered" evidence="1">
    <location>
        <begin position="191"/>
        <end position="254"/>
    </location>
</feature>
<accession>A0ABN9E0Q6</accession>
<feature type="compositionally biased region" description="Basic residues" evidence="1">
    <location>
        <begin position="9"/>
        <end position="19"/>
    </location>
</feature>
<comment type="caution">
    <text evidence="2">The sequence shown here is derived from an EMBL/GenBank/DDBJ whole genome shotgun (WGS) entry which is preliminary data.</text>
</comment>